<dbReference type="InterPro" id="IPR011990">
    <property type="entry name" value="TPR-like_helical_dom_sf"/>
</dbReference>
<dbReference type="Gene3D" id="3.10.50.40">
    <property type="match status" value="1"/>
</dbReference>
<dbReference type="GO" id="GO:0003755">
    <property type="term" value="F:peptidyl-prolyl cis-trans isomerase activity"/>
    <property type="evidence" value="ECO:0007669"/>
    <property type="project" value="InterPro"/>
</dbReference>
<organism evidence="2 3">
    <name type="scientific">Pocillopora meandrina</name>
    <dbReference type="NCBI Taxonomy" id="46732"/>
    <lineage>
        <taxon>Eukaryota</taxon>
        <taxon>Metazoa</taxon>
        <taxon>Cnidaria</taxon>
        <taxon>Anthozoa</taxon>
        <taxon>Hexacorallia</taxon>
        <taxon>Scleractinia</taxon>
        <taxon>Astrocoeniina</taxon>
        <taxon>Pocilloporidae</taxon>
        <taxon>Pocillopora</taxon>
    </lineage>
</organism>
<name>A0AAU9XHS3_9CNID</name>
<proteinExistence type="predicted"/>
<dbReference type="EMBL" id="CALNXJ010000044">
    <property type="protein sequence ID" value="CAH3148068.1"/>
    <property type="molecule type" value="Genomic_DNA"/>
</dbReference>
<gene>
    <name evidence="2" type="ORF">PMEA_00023669</name>
</gene>
<dbReference type="Proteomes" id="UP001159428">
    <property type="component" value="Unassembled WGS sequence"/>
</dbReference>
<reference evidence="2 3" key="1">
    <citation type="submission" date="2022-05" db="EMBL/GenBank/DDBJ databases">
        <authorList>
            <consortium name="Genoscope - CEA"/>
            <person name="William W."/>
        </authorList>
    </citation>
    <scope>NUCLEOTIDE SEQUENCE [LARGE SCALE GENOMIC DNA]</scope>
</reference>
<dbReference type="PANTHER" id="PTHR46512">
    <property type="entry name" value="PEPTIDYLPROLYL ISOMERASE"/>
    <property type="match status" value="1"/>
</dbReference>
<dbReference type="PROSITE" id="PS50293">
    <property type="entry name" value="TPR_REGION"/>
    <property type="match status" value="1"/>
</dbReference>
<protein>
    <submittedName>
        <fullName evidence="2">Uncharacterized protein</fullName>
    </submittedName>
</protein>
<evidence type="ECO:0000313" key="3">
    <source>
        <dbReference type="Proteomes" id="UP001159428"/>
    </source>
</evidence>
<dbReference type="InterPro" id="IPR046357">
    <property type="entry name" value="PPIase_dom_sf"/>
</dbReference>
<dbReference type="InterPro" id="IPR050754">
    <property type="entry name" value="FKBP4/5/8-like"/>
</dbReference>
<dbReference type="AlphaFoldDB" id="A0AAU9XHS3"/>
<keyword evidence="1" id="KW-0802">TPR repeat</keyword>
<feature type="repeat" description="TPR" evidence="1">
    <location>
        <begin position="207"/>
        <end position="240"/>
    </location>
</feature>
<dbReference type="SMART" id="SM00028">
    <property type="entry name" value="TPR"/>
    <property type="match status" value="2"/>
</dbReference>
<dbReference type="Pfam" id="PF00515">
    <property type="entry name" value="TPR_1"/>
    <property type="match status" value="1"/>
</dbReference>
<dbReference type="PROSITE" id="PS50005">
    <property type="entry name" value="TPR"/>
    <property type="match status" value="1"/>
</dbReference>
<dbReference type="PANTHER" id="PTHR46512:SF10">
    <property type="entry name" value="FK506-BINDING PROTEIN-LIKE"/>
    <property type="match status" value="1"/>
</dbReference>
<comment type="caution">
    <text evidence="2">The sequence shown here is derived from an EMBL/GenBank/DDBJ whole genome shotgun (WGS) entry which is preliminary data.</text>
</comment>
<sequence>MIDTRVSALTKTIIQKGTGLETPNYGTLCKVKLKISSPDGTILHNTEKEVVIGEGDNEVSETLDKCLECMHAQEVCSIPFDDENLCQELGIVFERDLKCEIELLSFSKAKEPWETTPEEKMSLAKHHKDKGTDCFKSGKWSCAGRRYSQALKQLILINNTLSEQMEEQEQLKAACLLNLSACQGKLGQYDFVALNCTKVLSLWPENIKALYRRGQAFVILNEFEKARGDLEKALTLDPSNRAVQCQLRILTEKERKHDEKLSKALGVMFGRKK</sequence>
<dbReference type="Gene3D" id="1.25.40.10">
    <property type="entry name" value="Tetratricopeptide repeat domain"/>
    <property type="match status" value="1"/>
</dbReference>
<accession>A0AAU9XHS3</accession>
<dbReference type="InterPro" id="IPR019734">
    <property type="entry name" value="TPR_rpt"/>
</dbReference>
<evidence type="ECO:0000313" key="2">
    <source>
        <dbReference type="EMBL" id="CAH3148068.1"/>
    </source>
</evidence>
<dbReference type="SUPFAM" id="SSF54534">
    <property type="entry name" value="FKBP-like"/>
    <property type="match status" value="1"/>
</dbReference>
<dbReference type="SUPFAM" id="SSF48452">
    <property type="entry name" value="TPR-like"/>
    <property type="match status" value="1"/>
</dbReference>
<evidence type="ECO:0000256" key="1">
    <source>
        <dbReference type="PROSITE-ProRule" id="PRU00339"/>
    </source>
</evidence>
<keyword evidence="3" id="KW-1185">Reference proteome</keyword>